<proteinExistence type="predicted"/>
<sequence length="274" mass="30751">MSTEIYQALDQACLAVLSEPSPMEKASKARQVKSLWMEGALQPVYHVPAPKRPARPARPVLMAPGAMPKRRKGGNLANKQALLHAVAHIELNAIDLAFDIVLRFGGSMPKAFTDDWLLVGDDEARHFMMLEDCLSHHGISYGDLPAHDGLWESAIQTSHDLDARLAIVPMVLEARGLDVTPDMIKRFERFGDHKAAEVLGVIYEEEKSHVEAGSRWFKYLCGQKQMDEEQYFHQLVRSYFAGSLKPPFNKPARDEAGMPPSFYEPLVEMLRISN</sequence>
<comment type="caution">
    <text evidence="1">The sequence shown here is derived from an EMBL/GenBank/DDBJ whole genome shotgun (WGS) entry which is preliminary data.</text>
</comment>
<reference evidence="1" key="2">
    <citation type="submission" date="2020-09" db="EMBL/GenBank/DDBJ databases">
        <authorList>
            <person name="Sun Q."/>
            <person name="Kim S."/>
        </authorList>
    </citation>
    <scope>NUCLEOTIDE SEQUENCE</scope>
    <source>
        <strain evidence="1">KCTC 42590</strain>
    </source>
</reference>
<dbReference type="InterPro" id="IPR009078">
    <property type="entry name" value="Ferritin-like_SF"/>
</dbReference>
<dbReference type="PANTHER" id="PTHR42782">
    <property type="entry name" value="SI:CH73-314G15.3"/>
    <property type="match status" value="1"/>
</dbReference>
<dbReference type="EMBL" id="BNCI01000002">
    <property type="protein sequence ID" value="GHF27477.1"/>
    <property type="molecule type" value="Genomic_DNA"/>
</dbReference>
<dbReference type="RefSeq" id="WP_191253129.1">
    <property type="nucleotide sequence ID" value="NZ_BNCI01000002.1"/>
</dbReference>
<dbReference type="AlphaFoldDB" id="A0A919AWW7"/>
<protein>
    <submittedName>
        <fullName evidence="1">Rhamnosyltransferase</fullName>
    </submittedName>
</protein>
<dbReference type="Proteomes" id="UP000630923">
    <property type="component" value="Unassembled WGS sequence"/>
</dbReference>
<dbReference type="InterPro" id="IPR007402">
    <property type="entry name" value="DUF455"/>
</dbReference>
<gene>
    <name evidence="1" type="ORF">GCM10017044_23180</name>
</gene>
<organism evidence="1 2">
    <name type="scientific">Kordiimonas sediminis</name>
    <dbReference type="NCBI Taxonomy" id="1735581"/>
    <lineage>
        <taxon>Bacteria</taxon>
        <taxon>Pseudomonadati</taxon>
        <taxon>Pseudomonadota</taxon>
        <taxon>Alphaproteobacteria</taxon>
        <taxon>Kordiimonadales</taxon>
        <taxon>Kordiimonadaceae</taxon>
        <taxon>Kordiimonas</taxon>
    </lineage>
</organism>
<keyword evidence="2" id="KW-1185">Reference proteome</keyword>
<accession>A0A919AWW7</accession>
<dbReference type="Pfam" id="PF04305">
    <property type="entry name" value="DUF455"/>
    <property type="match status" value="1"/>
</dbReference>
<dbReference type="PIRSF" id="PIRSF012318">
    <property type="entry name" value="UCP012318"/>
    <property type="match status" value="1"/>
</dbReference>
<dbReference type="CDD" id="cd00657">
    <property type="entry name" value="Ferritin_like"/>
    <property type="match status" value="1"/>
</dbReference>
<reference evidence="1" key="1">
    <citation type="journal article" date="2014" name="Int. J. Syst. Evol. Microbiol.">
        <title>Complete genome sequence of Corynebacterium casei LMG S-19264T (=DSM 44701T), isolated from a smear-ripened cheese.</title>
        <authorList>
            <consortium name="US DOE Joint Genome Institute (JGI-PGF)"/>
            <person name="Walter F."/>
            <person name="Albersmeier A."/>
            <person name="Kalinowski J."/>
            <person name="Ruckert C."/>
        </authorList>
    </citation>
    <scope>NUCLEOTIDE SEQUENCE</scope>
    <source>
        <strain evidence="1">KCTC 42590</strain>
    </source>
</reference>
<dbReference type="InterPro" id="IPR011197">
    <property type="entry name" value="UCP012318"/>
</dbReference>
<evidence type="ECO:0000313" key="2">
    <source>
        <dbReference type="Proteomes" id="UP000630923"/>
    </source>
</evidence>
<dbReference type="PANTHER" id="PTHR42782:SF4">
    <property type="entry name" value="DUF455 DOMAIN-CONTAINING PROTEIN"/>
    <property type="match status" value="1"/>
</dbReference>
<dbReference type="SUPFAM" id="SSF47240">
    <property type="entry name" value="Ferritin-like"/>
    <property type="match status" value="1"/>
</dbReference>
<name>A0A919AWW7_9PROT</name>
<evidence type="ECO:0000313" key="1">
    <source>
        <dbReference type="EMBL" id="GHF27477.1"/>
    </source>
</evidence>